<protein>
    <submittedName>
        <fullName evidence="2">DUF4876 domain-containing protein</fullName>
    </submittedName>
</protein>
<dbReference type="RefSeq" id="WP_190308769.1">
    <property type="nucleotide sequence ID" value="NZ_JACNYK010000002.1"/>
</dbReference>
<evidence type="ECO:0000256" key="1">
    <source>
        <dbReference type="SAM" id="SignalP"/>
    </source>
</evidence>
<evidence type="ECO:0000313" key="3">
    <source>
        <dbReference type="Proteomes" id="UP000606494"/>
    </source>
</evidence>
<feature type="chain" id="PRO_5045364993" evidence="1">
    <location>
        <begin position="22"/>
        <end position="449"/>
    </location>
</feature>
<dbReference type="InterPro" id="IPR032627">
    <property type="entry name" value="DUF4876"/>
</dbReference>
<evidence type="ECO:0000313" key="2">
    <source>
        <dbReference type="EMBL" id="MBD1425620.1"/>
    </source>
</evidence>
<proteinExistence type="predicted"/>
<sequence>MKKQSYLYLIALLISVLSSCSKDDNDLAQSVSLEIQVAAKEGEFSFDVSKAVVKISSNTTSASFSATPNAADKAIFESLTPGTYDVSTTLVVDAATYTSVTGITTDEDIYFNGSVEKLQVYENTVTNLDLLIGRVGSWVFKQIYYAGSNGQRGASFRDTFFEIYNNSNQIMYADSLYFGQVEGKNNTTAGEWYQSNLQFDWNKSIGMVTDPGLNANTDYIYAYNIFMIPSDGTGKKYPVNPGESIIIAANAINHAASYVDNSGKTVSVQDPSLTVDLSNADFETYLAEYLGEPYRYDIDNTAVSNVDVIYAAGRNDMILQANGRDAFYLYKPVAGQIDAADLPLYTHPNVREVTATTSKFKQIPVSYIEDAVEVQHPTEASRVPKRLPISLDAVRTHVPAGQYSSQSLIRKTSKIINGRRVLQDTNNSSEDFGYFERADVSKSASSFLD</sequence>
<gene>
    <name evidence="2" type="ORF">H8B17_08510</name>
</gene>
<organism evidence="2 3">
    <name type="scientific">Sphingobacterium arenae</name>
    <dbReference type="NCBI Taxonomy" id="1280598"/>
    <lineage>
        <taxon>Bacteria</taxon>
        <taxon>Pseudomonadati</taxon>
        <taxon>Bacteroidota</taxon>
        <taxon>Sphingobacteriia</taxon>
        <taxon>Sphingobacteriales</taxon>
        <taxon>Sphingobacteriaceae</taxon>
        <taxon>Sphingobacterium</taxon>
    </lineage>
</organism>
<keyword evidence="3" id="KW-1185">Reference proteome</keyword>
<dbReference type="Pfam" id="PF16215">
    <property type="entry name" value="DUF4876"/>
    <property type="match status" value="1"/>
</dbReference>
<keyword evidence="1" id="KW-0732">Signal</keyword>
<name>A0ABR7Y2T9_9SPHI</name>
<dbReference type="PROSITE" id="PS51257">
    <property type="entry name" value="PROKAR_LIPOPROTEIN"/>
    <property type="match status" value="1"/>
</dbReference>
<dbReference type="Proteomes" id="UP000606494">
    <property type="component" value="Unassembled WGS sequence"/>
</dbReference>
<dbReference type="EMBL" id="JACNYK010000002">
    <property type="protein sequence ID" value="MBD1425620.1"/>
    <property type="molecule type" value="Genomic_DNA"/>
</dbReference>
<comment type="caution">
    <text evidence="2">The sequence shown here is derived from an EMBL/GenBank/DDBJ whole genome shotgun (WGS) entry which is preliminary data.</text>
</comment>
<accession>A0ABR7Y2T9</accession>
<feature type="signal peptide" evidence="1">
    <location>
        <begin position="1"/>
        <end position="21"/>
    </location>
</feature>
<reference evidence="2 3" key="1">
    <citation type="submission" date="2020-08" db="EMBL/GenBank/DDBJ databases">
        <title>Sphingobacterium sp. DN00404 isolated from aquaculture water.</title>
        <authorList>
            <person name="Zhang M."/>
        </authorList>
    </citation>
    <scope>NUCLEOTIDE SEQUENCE [LARGE SCALE GENOMIC DNA]</scope>
    <source>
        <strain evidence="2 3">KCTC 32294</strain>
    </source>
</reference>